<feature type="compositionally biased region" description="Low complexity" evidence="1">
    <location>
        <begin position="46"/>
        <end position="63"/>
    </location>
</feature>
<feature type="transmembrane region" description="Helical" evidence="2">
    <location>
        <begin position="166"/>
        <end position="184"/>
    </location>
</feature>
<evidence type="ECO:0000256" key="2">
    <source>
        <dbReference type="SAM" id="Phobius"/>
    </source>
</evidence>
<keyword evidence="2" id="KW-0472">Membrane</keyword>
<keyword evidence="2" id="KW-1133">Transmembrane helix</keyword>
<dbReference type="RefSeq" id="WP_254571482.1">
    <property type="nucleotide sequence ID" value="NZ_CP098502.1"/>
</dbReference>
<gene>
    <name evidence="3" type="ORF">NBH00_00915</name>
</gene>
<keyword evidence="2" id="KW-0812">Transmembrane</keyword>
<feature type="transmembrane region" description="Helical" evidence="2">
    <location>
        <begin position="109"/>
        <end position="130"/>
    </location>
</feature>
<evidence type="ECO:0000256" key="1">
    <source>
        <dbReference type="SAM" id="MobiDB-lite"/>
    </source>
</evidence>
<accession>A0ABY5DV35</accession>
<organism evidence="3 4">
    <name type="scientific">Paraconexibacter antarcticus</name>
    <dbReference type="NCBI Taxonomy" id="2949664"/>
    <lineage>
        <taxon>Bacteria</taxon>
        <taxon>Bacillati</taxon>
        <taxon>Actinomycetota</taxon>
        <taxon>Thermoleophilia</taxon>
        <taxon>Solirubrobacterales</taxon>
        <taxon>Paraconexibacteraceae</taxon>
        <taxon>Paraconexibacter</taxon>
    </lineage>
</organism>
<name>A0ABY5DV35_9ACTN</name>
<feature type="region of interest" description="Disordered" evidence="1">
    <location>
        <begin position="1"/>
        <end position="86"/>
    </location>
</feature>
<dbReference type="EMBL" id="CP098502">
    <property type="protein sequence ID" value="UTI64784.1"/>
    <property type="molecule type" value="Genomic_DNA"/>
</dbReference>
<feature type="transmembrane region" description="Helical" evidence="2">
    <location>
        <begin position="142"/>
        <end position="159"/>
    </location>
</feature>
<feature type="compositionally biased region" description="Pro residues" evidence="1">
    <location>
        <begin position="13"/>
        <end position="28"/>
    </location>
</feature>
<feature type="transmembrane region" description="Helical" evidence="2">
    <location>
        <begin position="190"/>
        <end position="211"/>
    </location>
</feature>
<evidence type="ECO:0000313" key="3">
    <source>
        <dbReference type="EMBL" id="UTI64784.1"/>
    </source>
</evidence>
<keyword evidence="4" id="KW-1185">Reference proteome</keyword>
<proteinExistence type="predicted"/>
<reference evidence="3 4" key="1">
    <citation type="submission" date="2022-06" db="EMBL/GenBank/DDBJ databases">
        <title>Paraconexibacter antarcticus.</title>
        <authorList>
            <person name="Kim C.S."/>
        </authorList>
    </citation>
    <scope>NUCLEOTIDE SEQUENCE [LARGE SCALE GENOMIC DNA]</scope>
    <source>
        <strain evidence="3 4">02-257</strain>
    </source>
</reference>
<evidence type="ECO:0000313" key="4">
    <source>
        <dbReference type="Proteomes" id="UP001056035"/>
    </source>
</evidence>
<protein>
    <submittedName>
        <fullName evidence="3">Uncharacterized protein</fullName>
    </submittedName>
</protein>
<sequence length="225" mass="23358">MGSRSRKRGERPAAPPPVPRGNPAPTPPGREAARRHVPGPLDEFSAVAAPAPVAAGPDATQAPAAPPVPGATAPDASAGAPPKKLRGEAANEAIRATLQPLRPGERPRALQSAIALAAFLGLANLVLAVMNVKVGSGTSSRSGGIIFAVIMLGAAWGMWNLRYWAILGFQTLLAITVVIASLAVTVSSNLWALLVCLVVIATFGLQFWKLVRVMARVQMPQRPGR</sequence>
<dbReference type="Proteomes" id="UP001056035">
    <property type="component" value="Chromosome"/>
</dbReference>